<dbReference type="AlphaFoldDB" id="A0A0N7L6A2"/>
<name>A0A0N7L6A2_PLAHL</name>
<sequence length="74" mass="8220">MTLILSWVSKSNTRLSPKYASRSWTSELVASSMRRNRRPGPPVESVLKRSFSVADVYVIVENIIPVSVVLGDNA</sequence>
<protein>
    <submittedName>
        <fullName evidence="1">Uncharacterized protein</fullName>
    </submittedName>
</protein>
<dbReference type="EMBL" id="CCYD01000810">
    <property type="protein sequence ID" value="CEG43707.1"/>
    <property type="molecule type" value="Genomic_DNA"/>
</dbReference>
<proteinExistence type="predicted"/>
<evidence type="ECO:0000313" key="2">
    <source>
        <dbReference type="Proteomes" id="UP000054928"/>
    </source>
</evidence>
<keyword evidence="2" id="KW-1185">Reference proteome</keyword>
<dbReference type="Proteomes" id="UP000054928">
    <property type="component" value="Unassembled WGS sequence"/>
</dbReference>
<dbReference type="GeneID" id="36409056"/>
<reference evidence="2" key="1">
    <citation type="submission" date="2014-09" db="EMBL/GenBank/DDBJ databases">
        <authorList>
            <person name="Sharma Rahul"/>
            <person name="Thines Marco"/>
        </authorList>
    </citation>
    <scope>NUCLEOTIDE SEQUENCE [LARGE SCALE GENOMIC DNA]</scope>
</reference>
<dbReference type="RefSeq" id="XP_024580076.1">
    <property type="nucleotide sequence ID" value="XM_024729728.1"/>
</dbReference>
<organism evidence="1 2">
    <name type="scientific">Plasmopara halstedii</name>
    <name type="common">Downy mildew of sunflower</name>
    <dbReference type="NCBI Taxonomy" id="4781"/>
    <lineage>
        <taxon>Eukaryota</taxon>
        <taxon>Sar</taxon>
        <taxon>Stramenopiles</taxon>
        <taxon>Oomycota</taxon>
        <taxon>Peronosporomycetes</taxon>
        <taxon>Peronosporales</taxon>
        <taxon>Peronosporaceae</taxon>
        <taxon>Plasmopara</taxon>
    </lineage>
</organism>
<evidence type="ECO:0000313" key="1">
    <source>
        <dbReference type="EMBL" id="CEG43707.1"/>
    </source>
</evidence>
<accession>A0A0N7L6A2</accession>